<name>A0AAU9JRV2_9CILI</name>
<comment type="caution">
    <text evidence="2">The sequence shown here is derived from an EMBL/GenBank/DDBJ whole genome shotgun (WGS) entry which is preliminary data.</text>
</comment>
<feature type="transmembrane region" description="Helical" evidence="1">
    <location>
        <begin position="147"/>
        <end position="173"/>
    </location>
</feature>
<feature type="transmembrane region" description="Helical" evidence="1">
    <location>
        <begin position="114"/>
        <end position="135"/>
    </location>
</feature>
<keyword evidence="1" id="KW-0812">Transmembrane</keyword>
<evidence type="ECO:0000313" key="2">
    <source>
        <dbReference type="EMBL" id="CAG9328728.1"/>
    </source>
</evidence>
<dbReference type="Proteomes" id="UP001162131">
    <property type="component" value="Unassembled WGS sequence"/>
</dbReference>
<proteinExistence type="predicted"/>
<dbReference type="EMBL" id="CAJZBQ010000046">
    <property type="protein sequence ID" value="CAG9328728.1"/>
    <property type="molecule type" value="Genomic_DNA"/>
</dbReference>
<evidence type="ECO:0000313" key="3">
    <source>
        <dbReference type="Proteomes" id="UP001162131"/>
    </source>
</evidence>
<accession>A0AAU9JRV2</accession>
<gene>
    <name evidence="2" type="ORF">BSTOLATCC_MIC46719</name>
</gene>
<organism evidence="2 3">
    <name type="scientific">Blepharisma stoltei</name>
    <dbReference type="NCBI Taxonomy" id="1481888"/>
    <lineage>
        <taxon>Eukaryota</taxon>
        <taxon>Sar</taxon>
        <taxon>Alveolata</taxon>
        <taxon>Ciliophora</taxon>
        <taxon>Postciliodesmatophora</taxon>
        <taxon>Heterotrichea</taxon>
        <taxon>Heterotrichida</taxon>
        <taxon>Blepharismidae</taxon>
        <taxon>Blepharisma</taxon>
    </lineage>
</organism>
<sequence>MHNFNQQRKSCISGRLVFHLILVFLYLALIACKIAVMNVKDWYKQGSGTVKWKGSLTEIYSSGGGIEEKSYAWLSNHYCGSYSSSCYYDCGNYEYYDSTVACSTFENLNGGGTAFIVFSSLEIVFVLAMIGFSIPAAHANKKYLCPVILFSILALVAGLVSFAVMAGTAMITFSDSCDETKSHLSSQASSCALTGPKFDLFNLLYIFTLNLIFWIYLCVLKGGDKKISQAQNANVSMTANVQTHQDQVQPPIHVFPLAVVGPHVPSDGIPIGIPYKDA</sequence>
<keyword evidence="3" id="KW-1185">Reference proteome</keyword>
<keyword evidence="1" id="KW-0472">Membrane</keyword>
<feature type="transmembrane region" description="Helical" evidence="1">
    <location>
        <begin position="203"/>
        <end position="220"/>
    </location>
</feature>
<keyword evidence="1" id="KW-1133">Transmembrane helix</keyword>
<reference evidence="2" key="1">
    <citation type="submission" date="2021-09" db="EMBL/GenBank/DDBJ databases">
        <authorList>
            <consortium name="AG Swart"/>
            <person name="Singh M."/>
            <person name="Singh A."/>
            <person name="Seah K."/>
            <person name="Emmerich C."/>
        </authorList>
    </citation>
    <scope>NUCLEOTIDE SEQUENCE</scope>
    <source>
        <strain evidence="2">ATCC30299</strain>
    </source>
</reference>
<dbReference type="AlphaFoldDB" id="A0AAU9JRV2"/>
<evidence type="ECO:0000256" key="1">
    <source>
        <dbReference type="SAM" id="Phobius"/>
    </source>
</evidence>
<protein>
    <submittedName>
        <fullName evidence="2">Uncharacterized protein</fullName>
    </submittedName>
</protein>
<feature type="transmembrane region" description="Helical" evidence="1">
    <location>
        <begin position="16"/>
        <end position="36"/>
    </location>
</feature>